<dbReference type="EMBL" id="JACEFO010002455">
    <property type="protein sequence ID" value="KAF8659602.1"/>
    <property type="molecule type" value="Genomic_DNA"/>
</dbReference>
<protein>
    <submittedName>
        <fullName evidence="2">Uncharacterized protein</fullName>
    </submittedName>
</protein>
<reference evidence="2" key="1">
    <citation type="submission" date="2020-07" db="EMBL/GenBank/DDBJ databases">
        <title>Genome sequence and genetic diversity analysis of an under-domesticated orphan crop, white fonio (Digitaria exilis).</title>
        <authorList>
            <person name="Bennetzen J.L."/>
            <person name="Chen S."/>
            <person name="Ma X."/>
            <person name="Wang X."/>
            <person name="Yssel A.E.J."/>
            <person name="Chaluvadi S.R."/>
            <person name="Johnson M."/>
            <person name="Gangashetty P."/>
            <person name="Hamidou F."/>
            <person name="Sanogo M.D."/>
            <person name="Zwaenepoel A."/>
            <person name="Wallace J."/>
            <person name="Van De Peer Y."/>
            <person name="Van Deynze A."/>
        </authorList>
    </citation>
    <scope>NUCLEOTIDE SEQUENCE</scope>
    <source>
        <tissue evidence="2">Leaves</tissue>
    </source>
</reference>
<evidence type="ECO:0000256" key="1">
    <source>
        <dbReference type="SAM" id="MobiDB-lite"/>
    </source>
</evidence>
<dbReference type="PANTHER" id="PTHR33699">
    <property type="entry name" value="EXPRESSED PROTEIN"/>
    <property type="match status" value="1"/>
</dbReference>
<keyword evidence="3" id="KW-1185">Reference proteome</keyword>
<feature type="region of interest" description="Disordered" evidence="1">
    <location>
        <begin position="59"/>
        <end position="98"/>
    </location>
</feature>
<evidence type="ECO:0000313" key="3">
    <source>
        <dbReference type="Proteomes" id="UP000636709"/>
    </source>
</evidence>
<dbReference type="AlphaFoldDB" id="A0A835ADL5"/>
<name>A0A835ADL5_9POAL</name>
<dbReference type="PANTHER" id="PTHR33699:SF1">
    <property type="entry name" value="OS12G0418200 PROTEIN"/>
    <property type="match status" value="1"/>
</dbReference>
<accession>A0A835ADL5</accession>
<feature type="region of interest" description="Disordered" evidence="1">
    <location>
        <begin position="147"/>
        <end position="169"/>
    </location>
</feature>
<proteinExistence type="predicted"/>
<sequence length="169" mass="18255">MEYKARRRHVPAFGEWNYYSSSSSPEDPQPPSYYSGAAAADVGGYSWYAPAEVEARSDAWFRYSPPPRRAPPPKKARRPAATSQKPCCDDEDNGGGVPAMEARAARVSNAAVAARATPGKGARRVVRPVDADLYRVPPAAEVTVSRRPRRVRTVPSTAAAKLRSLSPSG</sequence>
<organism evidence="2 3">
    <name type="scientific">Digitaria exilis</name>
    <dbReference type="NCBI Taxonomy" id="1010633"/>
    <lineage>
        <taxon>Eukaryota</taxon>
        <taxon>Viridiplantae</taxon>
        <taxon>Streptophyta</taxon>
        <taxon>Embryophyta</taxon>
        <taxon>Tracheophyta</taxon>
        <taxon>Spermatophyta</taxon>
        <taxon>Magnoliopsida</taxon>
        <taxon>Liliopsida</taxon>
        <taxon>Poales</taxon>
        <taxon>Poaceae</taxon>
        <taxon>PACMAD clade</taxon>
        <taxon>Panicoideae</taxon>
        <taxon>Panicodae</taxon>
        <taxon>Paniceae</taxon>
        <taxon>Anthephorinae</taxon>
        <taxon>Digitaria</taxon>
    </lineage>
</organism>
<evidence type="ECO:0000313" key="2">
    <source>
        <dbReference type="EMBL" id="KAF8659602.1"/>
    </source>
</evidence>
<dbReference type="Proteomes" id="UP000636709">
    <property type="component" value="Unassembled WGS sequence"/>
</dbReference>
<gene>
    <name evidence="2" type="ORF">HU200_058356</name>
</gene>
<comment type="caution">
    <text evidence="2">The sequence shown here is derived from an EMBL/GenBank/DDBJ whole genome shotgun (WGS) entry which is preliminary data.</text>
</comment>